<sequence>MLFSNFKDTTSLRVTMQQVISTTYKYTSKKENTPTNRGLFHDFRFSLGYDNLQQDGISEAVGSLTVFLHTAGKGASCPYCGHFSHRLHSYYSRHIQDLEVYGHTLELVIKVGKYYCDNVSCPQKIFCEPLSFLARRYGRRSYLVEERIRSISLELTSRKASSLLQLFHITASSSSCLRILQQCGQHNPMHNKSIYVGIDDFAYKKGKDYMSVVVDQMTHMPIALLEDRSGEALDNWLARNPQIQYITRDRGRCFTEAINRIIPGVTQICDRFHLTKNMTDTMIPEIEKMIRQTKQKLKYEYPDRDTASSLILQDIFNMGDVRHREKLKIYRESLNLKMQGMTIEQTAAHLGKKSRYIYKLIHNRRIGAYLNEQQKTALKYVSELATIISAGCITRNILAQKMGSKISGALIGRITSSLRKMYQQKRKEVKEHNESIENGSKTQRVSQNQIRKYILKGESDNPKLAELYKSSPQIKELLSVCQNFRDMINGNTYDKDIRKWIEKAKATRNMALTNFAYGIEKDWEAVQAAIDIPFSNGLLEGTVNKIKAVKRQMYNRAGIKLLRAKIIYSQ</sequence>
<dbReference type="InterPro" id="IPR002560">
    <property type="entry name" value="Transposase_DDE"/>
</dbReference>
<protein>
    <submittedName>
        <fullName evidence="3">Transposase</fullName>
    </submittedName>
</protein>
<dbReference type="Pfam" id="PF01610">
    <property type="entry name" value="DDE_Tnp_ISL3"/>
    <property type="match status" value="2"/>
</dbReference>
<reference evidence="3 4" key="1">
    <citation type="submission" date="2016-10" db="EMBL/GenBank/DDBJ databases">
        <authorList>
            <person name="de Groot N.N."/>
        </authorList>
    </citation>
    <scope>NUCLEOTIDE SEQUENCE [LARGE SCALE GENOMIC DNA]</scope>
    <source>
        <strain evidence="3 4">NLAE-zl-C202</strain>
    </source>
</reference>
<evidence type="ECO:0000313" key="4">
    <source>
        <dbReference type="Proteomes" id="UP000183766"/>
    </source>
</evidence>
<dbReference type="EMBL" id="FOUM01000089">
    <property type="protein sequence ID" value="SFO25078.1"/>
    <property type="molecule type" value="Genomic_DNA"/>
</dbReference>
<feature type="domain" description="Transposase IS204/IS1001/IS1096/IS1165 DDE" evidence="1">
    <location>
        <begin position="196"/>
        <end position="348"/>
    </location>
</feature>
<evidence type="ECO:0000259" key="2">
    <source>
        <dbReference type="Pfam" id="PF14690"/>
    </source>
</evidence>
<dbReference type="InterPro" id="IPR029261">
    <property type="entry name" value="Transposase_Znf"/>
</dbReference>
<organism evidence="3 4">
    <name type="scientific">Bacteroides xylanisolvens</name>
    <dbReference type="NCBI Taxonomy" id="371601"/>
    <lineage>
        <taxon>Bacteria</taxon>
        <taxon>Pseudomonadati</taxon>
        <taxon>Bacteroidota</taxon>
        <taxon>Bacteroidia</taxon>
        <taxon>Bacteroidales</taxon>
        <taxon>Bacteroidaceae</taxon>
        <taxon>Bacteroides</taxon>
    </lineage>
</organism>
<gene>
    <name evidence="3" type="ORF">SAMN05216250_1891</name>
</gene>
<evidence type="ECO:0000313" key="3">
    <source>
        <dbReference type="EMBL" id="SFO25078.1"/>
    </source>
</evidence>
<dbReference type="Pfam" id="PF14690">
    <property type="entry name" value="Zn_ribbon_ISL3"/>
    <property type="match status" value="1"/>
</dbReference>
<accession>A0A1I5FMS4</accession>
<dbReference type="PANTHER" id="PTHR33498">
    <property type="entry name" value="TRANSPOSASE FOR INSERTION SEQUENCE ELEMENT IS1557"/>
    <property type="match status" value="1"/>
</dbReference>
<proteinExistence type="predicted"/>
<feature type="domain" description="Transposase IS204/IS1001/IS1096/IS1165 zinc-finger" evidence="2">
    <location>
        <begin position="75"/>
        <end position="118"/>
    </location>
</feature>
<evidence type="ECO:0000259" key="1">
    <source>
        <dbReference type="Pfam" id="PF01610"/>
    </source>
</evidence>
<dbReference type="NCBIfam" id="NF033550">
    <property type="entry name" value="transpos_ISL3"/>
    <property type="match status" value="1"/>
</dbReference>
<dbReference type="Proteomes" id="UP000183766">
    <property type="component" value="Unassembled WGS sequence"/>
</dbReference>
<dbReference type="AlphaFoldDB" id="A0A1I5FMS4"/>
<dbReference type="InterPro" id="IPR047951">
    <property type="entry name" value="Transpos_ISL3"/>
</dbReference>
<dbReference type="PANTHER" id="PTHR33498:SF1">
    <property type="entry name" value="TRANSPOSASE FOR INSERTION SEQUENCE ELEMENT IS1557"/>
    <property type="match status" value="1"/>
</dbReference>
<name>A0A1I5FMS4_9BACE</name>
<feature type="domain" description="Transposase IS204/IS1001/IS1096/IS1165 DDE" evidence="1">
    <location>
        <begin position="423"/>
        <end position="554"/>
    </location>
</feature>